<feature type="compositionally biased region" description="Pro residues" evidence="1">
    <location>
        <begin position="16"/>
        <end position="26"/>
    </location>
</feature>
<sequence length="86" mass="9410">MAGDRQTTTHASQRPSTPPTTRPYPAHPITNLKQPPHSTHTSAPLRTFQAPLIPPAGLTLSCLHLYLSHLYHLCLTSVTPVLTQHS</sequence>
<keyword evidence="3" id="KW-1185">Reference proteome</keyword>
<feature type="compositionally biased region" description="Polar residues" evidence="1">
    <location>
        <begin position="1"/>
        <end position="13"/>
    </location>
</feature>
<dbReference type="EMBL" id="VSRR010025704">
    <property type="protein sequence ID" value="MPC67051.1"/>
    <property type="molecule type" value="Genomic_DNA"/>
</dbReference>
<name>A0A5B7H397_PORTR</name>
<feature type="compositionally biased region" description="Polar residues" evidence="1">
    <location>
        <begin position="31"/>
        <end position="43"/>
    </location>
</feature>
<accession>A0A5B7H397</accession>
<dbReference type="Proteomes" id="UP000324222">
    <property type="component" value="Unassembled WGS sequence"/>
</dbReference>
<protein>
    <submittedName>
        <fullName evidence="2">Uncharacterized protein</fullName>
    </submittedName>
</protein>
<proteinExistence type="predicted"/>
<dbReference type="AlphaFoldDB" id="A0A5B7H397"/>
<evidence type="ECO:0000256" key="1">
    <source>
        <dbReference type="SAM" id="MobiDB-lite"/>
    </source>
</evidence>
<evidence type="ECO:0000313" key="3">
    <source>
        <dbReference type="Proteomes" id="UP000324222"/>
    </source>
</evidence>
<feature type="region of interest" description="Disordered" evidence="1">
    <location>
        <begin position="1"/>
        <end position="43"/>
    </location>
</feature>
<reference evidence="2 3" key="1">
    <citation type="submission" date="2019-05" db="EMBL/GenBank/DDBJ databases">
        <title>Another draft genome of Portunus trituberculatus and its Hox gene families provides insights of decapod evolution.</title>
        <authorList>
            <person name="Jeong J.-H."/>
            <person name="Song I."/>
            <person name="Kim S."/>
            <person name="Choi T."/>
            <person name="Kim D."/>
            <person name="Ryu S."/>
            <person name="Kim W."/>
        </authorList>
    </citation>
    <scope>NUCLEOTIDE SEQUENCE [LARGE SCALE GENOMIC DNA]</scope>
    <source>
        <tissue evidence="2">Muscle</tissue>
    </source>
</reference>
<organism evidence="2 3">
    <name type="scientific">Portunus trituberculatus</name>
    <name type="common">Swimming crab</name>
    <name type="synonym">Neptunus trituberculatus</name>
    <dbReference type="NCBI Taxonomy" id="210409"/>
    <lineage>
        <taxon>Eukaryota</taxon>
        <taxon>Metazoa</taxon>
        <taxon>Ecdysozoa</taxon>
        <taxon>Arthropoda</taxon>
        <taxon>Crustacea</taxon>
        <taxon>Multicrustacea</taxon>
        <taxon>Malacostraca</taxon>
        <taxon>Eumalacostraca</taxon>
        <taxon>Eucarida</taxon>
        <taxon>Decapoda</taxon>
        <taxon>Pleocyemata</taxon>
        <taxon>Brachyura</taxon>
        <taxon>Eubrachyura</taxon>
        <taxon>Portunoidea</taxon>
        <taxon>Portunidae</taxon>
        <taxon>Portuninae</taxon>
        <taxon>Portunus</taxon>
    </lineage>
</organism>
<evidence type="ECO:0000313" key="2">
    <source>
        <dbReference type="EMBL" id="MPC67051.1"/>
    </source>
</evidence>
<comment type="caution">
    <text evidence="2">The sequence shown here is derived from an EMBL/GenBank/DDBJ whole genome shotgun (WGS) entry which is preliminary data.</text>
</comment>
<gene>
    <name evidence="2" type="ORF">E2C01_061213</name>
</gene>